<dbReference type="RefSeq" id="WP_005522166.1">
    <property type="nucleotide sequence ID" value="NZ_EQ973330.1"/>
</dbReference>
<gene>
    <name evidence="2" type="ORF">CORMATOL_02176</name>
</gene>
<comment type="caution">
    <text evidence="2">The sequence shown here is derived from an EMBL/GenBank/DDBJ whole genome shotgun (WGS) entry which is preliminary data.</text>
</comment>
<protein>
    <recommendedName>
        <fullName evidence="4">Lipoprotein LpqE</fullName>
    </recommendedName>
</protein>
<name>C0E5A0_9CORY</name>
<evidence type="ECO:0008006" key="4">
    <source>
        <dbReference type="Google" id="ProtNLM"/>
    </source>
</evidence>
<dbReference type="Proteomes" id="UP000006247">
    <property type="component" value="Unassembled WGS sequence"/>
</dbReference>
<organism evidence="2 3">
    <name type="scientific">Corynebacterium matruchotii ATCC 33806</name>
    <dbReference type="NCBI Taxonomy" id="566549"/>
    <lineage>
        <taxon>Bacteria</taxon>
        <taxon>Bacillati</taxon>
        <taxon>Actinomycetota</taxon>
        <taxon>Actinomycetes</taxon>
        <taxon>Mycobacteriales</taxon>
        <taxon>Corynebacteriaceae</taxon>
        <taxon>Corynebacterium</taxon>
    </lineage>
</organism>
<dbReference type="EMBL" id="ACEB01000031">
    <property type="protein sequence ID" value="EEG26285.1"/>
    <property type="molecule type" value="Genomic_DNA"/>
</dbReference>
<evidence type="ECO:0000256" key="1">
    <source>
        <dbReference type="SAM" id="MobiDB-lite"/>
    </source>
</evidence>
<reference evidence="2 3" key="1">
    <citation type="submission" date="2009-01" db="EMBL/GenBank/DDBJ databases">
        <authorList>
            <person name="Fulton L."/>
            <person name="Clifton S."/>
            <person name="Chinwalla A.T."/>
            <person name="Mitreva M."/>
            <person name="Sodergren E."/>
            <person name="Weinstock G."/>
            <person name="Clifton S."/>
            <person name="Dooling D.J."/>
            <person name="Fulton B."/>
            <person name="Minx P."/>
            <person name="Pepin K.H."/>
            <person name="Johnson M."/>
            <person name="Bhonagiri V."/>
            <person name="Nash W.E."/>
            <person name="Mardis E.R."/>
            <person name="Wilson R.K."/>
        </authorList>
    </citation>
    <scope>NUCLEOTIDE SEQUENCE [LARGE SCALE GENOMIC DNA]</scope>
    <source>
        <strain evidence="2 3">ATCC 33806</strain>
    </source>
</reference>
<feature type="compositionally biased region" description="Low complexity" evidence="1">
    <location>
        <begin position="187"/>
        <end position="201"/>
    </location>
</feature>
<dbReference type="HOGENOM" id="CLU_089306_1_1_11"/>
<evidence type="ECO:0000313" key="2">
    <source>
        <dbReference type="EMBL" id="EEG26285.1"/>
    </source>
</evidence>
<accession>C0E5A0</accession>
<sequence>MEDEHVKPLKIFIAATSALLLASCSAGQITQTSDQVAAVDGASVNSSDNTIAVRDVTIHVTKDGETGVKFTAINQDKKRDATHKLEKITIDGQEVAIDGTTEFKAGCNLVGGIPSEMAKLTEPEGACVTHVTTTADNPGFPLGGTKDVVFDFDSGQVTARAAVAAPVLESGKVNRQTGAEAHHESETSTTATTTTSAANSE</sequence>
<proteinExistence type="predicted"/>
<dbReference type="AlphaFoldDB" id="C0E5A0"/>
<evidence type="ECO:0000313" key="3">
    <source>
        <dbReference type="Proteomes" id="UP000006247"/>
    </source>
</evidence>
<dbReference type="PROSITE" id="PS51257">
    <property type="entry name" value="PROKAR_LIPOPROTEIN"/>
    <property type="match status" value="1"/>
</dbReference>
<feature type="region of interest" description="Disordered" evidence="1">
    <location>
        <begin position="168"/>
        <end position="201"/>
    </location>
</feature>